<keyword evidence="2" id="KW-0813">Transport</keyword>
<keyword evidence="6 7" id="KW-0472">Membrane</keyword>
<feature type="transmembrane region" description="Helical" evidence="7">
    <location>
        <begin position="353"/>
        <end position="377"/>
    </location>
</feature>
<dbReference type="GO" id="GO:0005886">
    <property type="term" value="C:plasma membrane"/>
    <property type="evidence" value="ECO:0007669"/>
    <property type="project" value="UniProtKB-SubCell"/>
</dbReference>
<dbReference type="GO" id="GO:0005283">
    <property type="term" value="F:amino acid:sodium symporter activity"/>
    <property type="evidence" value="ECO:0007669"/>
    <property type="project" value="InterPro"/>
</dbReference>
<accession>A0A381VCQ3</accession>
<evidence type="ECO:0008006" key="9">
    <source>
        <dbReference type="Google" id="ProtNLM"/>
    </source>
</evidence>
<feature type="transmembrane region" description="Helical" evidence="7">
    <location>
        <begin position="415"/>
        <end position="434"/>
    </location>
</feature>
<evidence type="ECO:0000256" key="1">
    <source>
        <dbReference type="ARBA" id="ARBA00004651"/>
    </source>
</evidence>
<dbReference type="InterPro" id="IPR001463">
    <property type="entry name" value="Na/Ala_symport"/>
</dbReference>
<dbReference type="EMBL" id="UINC01008478">
    <property type="protein sequence ID" value="SVA38150.1"/>
    <property type="molecule type" value="Genomic_DNA"/>
</dbReference>
<evidence type="ECO:0000256" key="5">
    <source>
        <dbReference type="ARBA" id="ARBA00022989"/>
    </source>
</evidence>
<dbReference type="PRINTS" id="PR00175">
    <property type="entry name" value="NAALASMPORT"/>
</dbReference>
<organism evidence="8">
    <name type="scientific">marine metagenome</name>
    <dbReference type="NCBI Taxonomy" id="408172"/>
    <lineage>
        <taxon>unclassified sequences</taxon>
        <taxon>metagenomes</taxon>
        <taxon>ecological metagenomes</taxon>
    </lineage>
</organism>
<feature type="transmembrane region" description="Helical" evidence="7">
    <location>
        <begin position="217"/>
        <end position="238"/>
    </location>
</feature>
<gene>
    <name evidence="8" type="ORF">METZ01_LOCUS91004</name>
</gene>
<sequence>MHWFSEFNNFTAFISDIVWGGWTIFLLCGVGLLLTLKTRFIQVTRFCTSWKLLFGAAFKKERSDKEGDISPFQALTTALSATIGNGNVAGVATAIAIGGPGAAFWMWTVSLFGMATKYAEAVLGVKYRYQAEDGTMLAGPMVYINRGLGMRRLGIFFAIAALFGGLGAGNMTQSNSIALVLFSDFDIPKWISGIVLAFVLWLVIIGGIRRIGRVAETLVPSMALIYIVSCLVILYTNLSGIPAAFALIIDSAFSDTAATGGFAGATVARAMAYGFRRGTVSSEAGIGTAAIAHGAARTSDPHSQGLIGMMGVFIDTMVVSSMTALVLVTTGAWSSGLISTEMTAMAFKSVLPFGGVIIIIVSALFGFTTMVGWAYYCEQSLRHIGGIKFSIPFRWIYCGLAGLGAMFQVKPLWDWADIFIGLMVFANLIALIALRNEVKTISQP</sequence>
<comment type="subcellular location">
    <subcellularLocation>
        <location evidence="1">Cell membrane</location>
        <topology evidence="1">Multi-pass membrane protein</topology>
    </subcellularLocation>
</comment>
<feature type="transmembrane region" description="Helical" evidence="7">
    <location>
        <begin position="153"/>
        <end position="170"/>
    </location>
</feature>
<dbReference type="Gene3D" id="1.20.1740.10">
    <property type="entry name" value="Amino acid/polyamine transporter I"/>
    <property type="match status" value="1"/>
</dbReference>
<evidence type="ECO:0000256" key="3">
    <source>
        <dbReference type="ARBA" id="ARBA00022475"/>
    </source>
</evidence>
<evidence type="ECO:0000256" key="4">
    <source>
        <dbReference type="ARBA" id="ARBA00022692"/>
    </source>
</evidence>
<dbReference type="PANTHER" id="PTHR30330:SF3">
    <property type="entry name" value="TRANSCRIPTIONAL REGULATOR, LRP FAMILY"/>
    <property type="match status" value="1"/>
</dbReference>
<feature type="transmembrane region" description="Helical" evidence="7">
    <location>
        <begin position="306"/>
        <end position="333"/>
    </location>
</feature>
<reference evidence="8" key="1">
    <citation type="submission" date="2018-05" db="EMBL/GenBank/DDBJ databases">
        <authorList>
            <person name="Lanie J.A."/>
            <person name="Ng W.-L."/>
            <person name="Kazmierczak K.M."/>
            <person name="Andrzejewski T.M."/>
            <person name="Davidsen T.M."/>
            <person name="Wayne K.J."/>
            <person name="Tettelin H."/>
            <person name="Glass J.I."/>
            <person name="Rusch D."/>
            <person name="Podicherti R."/>
            <person name="Tsui H.-C.T."/>
            <person name="Winkler M.E."/>
        </authorList>
    </citation>
    <scope>NUCLEOTIDE SEQUENCE</scope>
</reference>
<dbReference type="NCBIfam" id="TIGR00835">
    <property type="entry name" value="agcS"/>
    <property type="match status" value="1"/>
</dbReference>
<evidence type="ECO:0000256" key="6">
    <source>
        <dbReference type="ARBA" id="ARBA00023136"/>
    </source>
</evidence>
<dbReference type="PANTHER" id="PTHR30330">
    <property type="entry name" value="AGSS FAMILY TRANSPORTER, SODIUM-ALANINE"/>
    <property type="match status" value="1"/>
</dbReference>
<feature type="transmembrane region" description="Helical" evidence="7">
    <location>
        <begin position="12"/>
        <end position="36"/>
    </location>
</feature>
<evidence type="ECO:0000256" key="7">
    <source>
        <dbReference type="SAM" id="Phobius"/>
    </source>
</evidence>
<keyword evidence="3" id="KW-1003">Cell membrane</keyword>
<protein>
    <recommendedName>
        <fullName evidence="9">Amino acid carrier protein</fullName>
    </recommendedName>
</protein>
<keyword evidence="4 7" id="KW-0812">Transmembrane</keyword>
<feature type="transmembrane region" description="Helical" evidence="7">
    <location>
        <begin position="190"/>
        <end position="208"/>
    </location>
</feature>
<dbReference type="AlphaFoldDB" id="A0A381VCQ3"/>
<name>A0A381VCQ3_9ZZZZ</name>
<keyword evidence="5 7" id="KW-1133">Transmembrane helix</keyword>
<evidence type="ECO:0000313" key="8">
    <source>
        <dbReference type="EMBL" id="SVA38150.1"/>
    </source>
</evidence>
<evidence type="ECO:0000256" key="2">
    <source>
        <dbReference type="ARBA" id="ARBA00022448"/>
    </source>
</evidence>
<dbReference type="Pfam" id="PF01235">
    <property type="entry name" value="Na_Ala_symp"/>
    <property type="match status" value="1"/>
</dbReference>
<proteinExistence type="predicted"/>